<dbReference type="PANTHER" id="PTHR34384">
    <property type="entry name" value="L-2,3-DIAMINOPROPANOATE--CITRATE LIGASE"/>
    <property type="match status" value="1"/>
</dbReference>
<dbReference type="GO" id="GO:0019290">
    <property type="term" value="P:siderophore biosynthetic process"/>
    <property type="evidence" value="ECO:0007669"/>
    <property type="project" value="InterPro"/>
</dbReference>
<gene>
    <name evidence="5" type="ORF">HEB94_009369</name>
</gene>
<dbReference type="InterPro" id="IPR007310">
    <property type="entry name" value="Aerobactin_biosyn_IucA/IucC_N"/>
</dbReference>
<reference evidence="5" key="1">
    <citation type="submission" date="2020-10" db="EMBL/GenBank/DDBJ databases">
        <title>Sequencing the genomes of 1000 actinobacteria strains.</title>
        <authorList>
            <person name="Klenk H.-P."/>
        </authorList>
    </citation>
    <scope>NUCLEOTIDE SEQUENCE</scope>
    <source>
        <strain evidence="5">DSM 45354</strain>
    </source>
</reference>
<accession>A0A927N523</accession>
<evidence type="ECO:0000313" key="5">
    <source>
        <dbReference type="EMBL" id="MBE1612521.1"/>
    </source>
</evidence>
<name>A0A927N523_9ACTN</name>
<evidence type="ECO:0000256" key="1">
    <source>
        <dbReference type="ARBA" id="ARBA00004924"/>
    </source>
</evidence>
<dbReference type="GO" id="GO:0016881">
    <property type="term" value="F:acid-amino acid ligase activity"/>
    <property type="evidence" value="ECO:0007669"/>
    <property type="project" value="UniProtKB-ARBA"/>
</dbReference>
<feature type="domain" description="Aerobactin siderophore biosynthesis IucA/IucC N-terminal" evidence="3">
    <location>
        <begin position="151"/>
        <end position="384"/>
    </location>
</feature>
<dbReference type="PANTHER" id="PTHR34384:SF5">
    <property type="entry name" value="L-2,3-DIAMINOPROPANOATE--CITRATE LIGASE"/>
    <property type="match status" value="1"/>
</dbReference>
<evidence type="ECO:0000256" key="2">
    <source>
        <dbReference type="ARBA" id="ARBA00007832"/>
    </source>
</evidence>
<dbReference type="AlphaFoldDB" id="A0A927N523"/>
<dbReference type="Gene3D" id="1.10.510.40">
    <property type="match status" value="1"/>
</dbReference>
<dbReference type="InterPro" id="IPR022770">
    <property type="entry name" value="IucA/IucC-like_C"/>
</dbReference>
<dbReference type="RefSeq" id="WP_192755553.1">
    <property type="nucleotide sequence ID" value="NZ_BAABJL010000194.1"/>
</dbReference>
<evidence type="ECO:0000313" key="6">
    <source>
        <dbReference type="Proteomes" id="UP000638648"/>
    </source>
</evidence>
<dbReference type="InterPro" id="IPR037455">
    <property type="entry name" value="LucA/IucC-like"/>
</dbReference>
<evidence type="ECO:0000259" key="3">
    <source>
        <dbReference type="Pfam" id="PF04183"/>
    </source>
</evidence>
<comment type="caution">
    <text evidence="5">The sequence shown here is derived from an EMBL/GenBank/DDBJ whole genome shotgun (WGS) entry which is preliminary data.</text>
</comment>
<dbReference type="Pfam" id="PF04183">
    <property type="entry name" value="IucA_IucC"/>
    <property type="match status" value="1"/>
</dbReference>
<sequence length="598" mass="63957">MTTPSVLTAVTGPDLLDDPDPDRVADAAATENLLRCWIRETGVPHPHGPALVLDLPASGAGLVADVRHWSATGWHRFGEVRLRDAPSGWAGVADAATVAALLAREAAVRGGAPSRTGTDLVARVLDSVRRTRTHIADRRAAPAPPPGTTPFLVAEQALLLGHPTHPTPKSRESVTDAEAPAFAPERRGSFPLHWFAADPAIVSSDAAGAEAERAGGFRWATSVAAELAAASADLVVPEGMIAVPAHPWQARDLPHRPAIATLLRTGMLRDLGPAGPHWWPTSSLRTAYRPDAPVMLKLSLGLRITNSRRENLRKELHRGVEIARLLDAGVEQHLARTHPSFRIVRDAGWLAVDVPGESPDSGLDVVLRENPFGDTDVSCVAGLVAEAPGIGRSRLAQIVTGLAERTGTSTRDVAAHWLDGYLRAVLEPVLWLYSGYGIALEAHQQNTLVVLDADGWPAGGRYRDNQGYYFAQSRLDQLRRLLPDVGERSETAVPDQVVDERLGYYLGINNLCGLVGAFGSQGLADEETLLALARDRLAALRFPDGPAPATLRSLLTSPTLPCKANLLTRLHEMDELSGPVATQSVYVPISNPFATVTS</sequence>
<organism evidence="5 6">
    <name type="scientific">Actinopolymorpha pittospori</name>
    <dbReference type="NCBI Taxonomy" id="648752"/>
    <lineage>
        <taxon>Bacteria</taxon>
        <taxon>Bacillati</taxon>
        <taxon>Actinomycetota</taxon>
        <taxon>Actinomycetes</taxon>
        <taxon>Propionibacteriales</taxon>
        <taxon>Actinopolymorphaceae</taxon>
        <taxon>Actinopolymorpha</taxon>
    </lineage>
</organism>
<dbReference type="Proteomes" id="UP000638648">
    <property type="component" value="Unassembled WGS sequence"/>
</dbReference>
<keyword evidence="6" id="KW-1185">Reference proteome</keyword>
<dbReference type="Pfam" id="PF06276">
    <property type="entry name" value="FhuF"/>
    <property type="match status" value="1"/>
</dbReference>
<comment type="similarity">
    <text evidence="2">Belongs to the IucA/IucC family.</text>
</comment>
<proteinExistence type="inferred from homology"/>
<protein>
    <submittedName>
        <fullName evidence="5">Siderophore synthetase component</fullName>
    </submittedName>
</protein>
<comment type="pathway">
    <text evidence="1">Siderophore biosynthesis.</text>
</comment>
<dbReference type="EMBL" id="JADBEM010000001">
    <property type="protein sequence ID" value="MBE1612521.1"/>
    <property type="molecule type" value="Genomic_DNA"/>
</dbReference>
<evidence type="ECO:0000259" key="4">
    <source>
        <dbReference type="Pfam" id="PF06276"/>
    </source>
</evidence>
<feature type="domain" description="Aerobactin siderophore biosynthesis IucA/IucC-like C-terminal" evidence="4">
    <location>
        <begin position="416"/>
        <end position="577"/>
    </location>
</feature>